<dbReference type="PANTHER" id="PTHR43194:SF2">
    <property type="entry name" value="PEROXISOMAL MEMBRANE PROTEIN LPX1"/>
    <property type="match status" value="1"/>
</dbReference>
<sequence length="251" mass="27030">MAGHGNLPIRVIGGWGVDATMLAALTNDWPGPVTHLNLAGDLLTNLSPDASGVEAAARRLLARYPEPSLWLGWSLGAQIAMAAAGQAPDTVSGVVTLGGFPRFVQSGQCSPGMAAATFEAFARQFDDDRRRCWQRFLALMASDGQGRSDRRALRPWLQAGPPQSDDDLALTLGWLAGSDQTLLWQNLTMPALHLWGTQDQVVSAAMADQVLAANSRALLIEGMDHWPRDEAGQVCRQHLLTFAHSLQETVL</sequence>
<dbReference type="Gene3D" id="3.40.50.1820">
    <property type="entry name" value="alpha/beta hydrolase"/>
    <property type="match status" value="1"/>
</dbReference>
<dbReference type="RefSeq" id="WP_316972616.1">
    <property type="nucleotide sequence ID" value="NZ_JAWIIJ010000002.1"/>
</dbReference>
<reference evidence="2 3" key="1">
    <citation type="submission" date="2023-10" db="EMBL/GenBank/DDBJ databases">
        <title>Characteristics and mechanism of a salt-tolerant marine origin heterotrophic nitrifying- aerobic denitrifying bacteria Marinobacter xestospongiae HN1.</title>
        <authorList>
            <person name="Qi R."/>
        </authorList>
    </citation>
    <scope>NUCLEOTIDE SEQUENCE [LARGE SCALE GENOMIC DNA]</scope>
    <source>
        <strain evidence="2 3">HN1</strain>
    </source>
</reference>
<evidence type="ECO:0000313" key="3">
    <source>
        <dbReference type="Proteomes" id="UP001269819"/>
    </source>
</evidence>
<dbReference type="InterPro" id="IPR050228">
    <property type="entry name" value="Carboxylesterase_BioH"/>
</dbReference>
<dbReference type="PANTHER" id="PTHR43194">
    <property type="entry name" value="HYDROLASE ALPHA/BETA FOLD FAMILY"/>
    <property type="match status" value="1"/>
</dbReference>
<name>A0ABU3VTX6_9GAMM</name>
<evidence type="ECO:0000313" key="2">
    <source>
        <dbReference type="EMBL" id="MDV2077730.1"/>
    </source>
</evidence>
<feature type="domain" description="AB hydrolase-1" evidence="1">
    <location>
        <begin position="59"/>
        <end position="226"/>
    </location>
</feature>
<evidence type="ECO:0000259" key="1">
    <source>
        <dbReference type="Pfam" id="PF00561"/>
    </source>
</evidence>
<dbReference type="EMBL" id="JAWIIJ010000002">
    <property type="protein sequence ID" value="MDV2077730.1"/>
    <property type="molecule type" value="Genomic_DNA"/>
</dbReference>
<keyword evidence="2" id="KW-0378">Hydrolase</keyword>
<dbReference type="InterPro" id="IPR029058">
    <property type="entry name" value="AB_hydrolase_fold"/>
</dbReference>
<dbReference type="Proteomes" id="UP001269819">
    <property type="component" value="Unassembled WGS sequence"/>
</dbReference>
<dbReference type="Pfam" id="PF00561">
    <property type="entry name" value="Abhydrolase_1"/>
    <property type="match status" value="1"/>
</dbReference>
<dbReference type="InterPro" id="IPR000073">
    <property type="entry name" value="AB_hydrolase_1"/>
</dbReference>
<proteinExistence type="predicted"/>
<organism evidence="2 3">
    <name type="scientific">Marinobacter xestospongiae</name>
    <dbReference type="NCBI Taxonomy" id="994319"/>
    <lineage>
        <taxon>Bacteria</taxon>
        <taxon>Pseudomonadati</taxon>
        <taxon>Pseudomonadota</taxon>
        <taxon>Gammaproteobacteria</taxon>
        <taxon>Pseudomonadales</taxon>
        <taxon>Marinobacteraceae</taxon>
        <taxon>Marinobacter</taxon>
    </lineage>
</organism>
<protein>
    <submittedName>
        <fullName evidence="2">Alpha/beta fold hydrolase</fullName>
    </submittedName>
</protein>
<keyword evidence="3" id="KW-1185">Reference proteome</keyword>
<accession>A0ABU3VTX6</accession>
<dbReference type="GO" id="GO:0016787">
    <property type="term" value="F:hydrolase activity"/>
    <property type="evidence" value="ECO:0007669"/>
    <property type="project" value="UniProtKB-KW"/>
</dbReference>
<gene>
    <name evidence="2" type="ORF">RYS15_03515</name>
</gene>
<dbReference type="SUPFAM" id="SSF53474">
    <property type="entry name" value="alpha/beta-Hydrolases"/>
    <property type="match status" value="1"/>
</dbReference>
<comment type="caution">
    <text evidence="2">The sequence shown here is derived from an EMBL/GenBank/DDBJ whole genome shotgun (WGS) entry which is preliminary data.</text>
</comment>